<reference evidence="2" key="1">
    <citation type="submission" date="2015-09" db="EMBL/GenBank/DDBJ databases">
        <title>Staphyliniformia phylogenetics from de novo mitogenomic assemblies.</title>
        <authorList>
            <person name="Favreau E.A."/>
            <person name="Linard B."/>
            <person name="Vogler A.P."/>
        </authorList>
    </citation>
    <scope>NUCLEOTIDE SEQUENCE</scope>
</reference>
<dbReference type="EMBL" id="KT780680">
    <property type="protein sequence ID" value="ALO70979.1"/>
    <property type="molecule type" value="Genomic_DNA"/>
</dbReference>
<accession>A0A0S2M8I2</accession>
<evidence type="ECO:0000256" key="1">
    <source>
        <dbReference type="SAM" id="Phobius"/>
    </source>
</evidence>
<feature type="transmembrane region" description="Helical" evidence="1">
    <location>
        <begin position="12"/>
        <end position="31"/>
    </location>
</feature>
<proteinExistence type="predicted"/>
<organism evidence="2">
    <name type="scientific">Pselaphinae sp. 2 EF-2015</name>
    <dbReference type="NCBI Taxonomy" id="1756856"/>
    <lineage>
        <taxon>Eukaryota</taxon>
        <taxon>Metazoa</taxon>
        <taxon>Ecdysozoa</taxon>
        <taxon>Arthropoda</taxon>
        <taxon>Hexapoda</taxon>
        <taxon>Insecta</taxon>
        <taxon>Pterygota</taxon>
        <taxon>Neoptera</taxon>
        <taxon>Endopterygota</taxon>
        <taxon>Coleoptera</taxon>
        <taxon>Polyphaga</taxon>
        <taxon>Staphyliniformia</taxon>
        <taxon>Staphylinidae</taxon>
        <taxon>Omaliinae group</taxon>
        <taxon>Pselaphinae</taxon>
    </lineage>
</organism>
<geneLocation type="mitochondrion" evidence="2"/>
<keyword evidence="1" id="KW-0472">Membrane</keyword>
<dbReference type="AlphaFoldDB" id="A0A0S2M8I2"/>
<gene>
    <name evidence="2" type="primary">atp8</name>
</gene>
<name>A0A0S2M8I2_9COLE</name>
<protein>
    <submittedName>
        <fullName evidence="2">ATP synthase F0 subunit 8</fullName>
    </submittedName>
</protein>
<keyword evidence="2" id="KW-0496">Mitochondrion</keyword>
<keyword evidence="1" id="KW-1133">Transmembrane helix</keyword>
<sequence>MPQMSPLNWIMLYMYFTSIFILFNMINYYLINYKKNKKKIKIQYKNWKW</sequence>
<evidence type="ECO:0000313" key="2">
    <source>
        <dbReference type="EMBL" id="ALO70979.1"/>
    </source>
</evidence>
<keyword evidence="1" id="KW-0812">Transmembrane</keyword>